<dbReference type="Gene3D" id="3.40.250.10">
    <property type="entry name" value="Rhodanese-like domain"/>
    <property type="match status" value="1"/>
</dbReference>
<dbReference type="AlphaFoldDB" id="A0A139IL70"/>
<dbReference type="PANTHER" id="PTHR10828:SF38">
    <property type="entry name" value="ARSENICAL-RESISTANCE PROTEIN 2-RELATED"/>
    <property type="match status" value="1"/>
</dbReference>
<organism evidence="3 4">
    <name type="scientific">Pseudocercospora musae</name>
    <dbReference type="NCBI Taxonomy" id="113226"/>
    <lineage>
        <taxon>Eukaryota</taxon>
        <taxon>Fungi</taxon>
        <taxon>Dikarya</taxon>
        <taxon>Ascomycota</taxon>
        <taxon>Pezizomycotina</taxon>
        <taxon>Dothideomycetes</taxon>
        <taxon>Dothideomycetidae</taxon>
        <taxon>Mycosphaerellales</taxon>
        <taxon>Mycosphaerellaceae</taxon>
        <taxon>Pseudocercospora</taxon>
    </lineage>
</organism>
<feature type="region of interest" description="Disordered" evidence="1">
    <location>
        <begin position="634"/>
        <end position="747"/>
    </location>
</feature>
<feature type="domain" description="Rhodanese" evidence="2">
    <location>
        <begin position="24"/>
        <end position="126"/>
    </location>
</feature>
<name>A0A139IL70_9PEZI</name>
<feature type="region of interest" description="Disordered" evidence="1">
    <location>
        <begin position="362"/>
        <end position="428"/>
    </location>
</feature>
<sequence>MSLYTISDLTYISRQQLAPLVREQSAGLAVIDVRDSDYIGGHIRGCQNVPTATHDYRIPELVRTLKDKDTVVFHCALSQQRGPSSALKYLRERERLQGKDAEEKQKVYVLDGGFSKWQEDYGDDQELTEGYHPEPAQQWPTLLTTLTCNVRLAIESRTVHALLVARDNKKLSKLLLWTYQRACKASLGAHAAFETLLKPHFLHQSFNISFPQIQSDHEYQINSQYVQNNSRVSPRLIIKSAMHPTTGHTIPHAIVVQDGMHDFPPSPKSESCYYAVPTPPSINSNSLYQLTYTLLITTQVANVSEMVSSTSSSEVYGLKVCLGWDVNLQVMRRQQQAAGSLATTHCTNPAVQQAVPQAFGGMPSQAPAMRLPPGSVRMPSNQTPMSNGASHTADPSASEHGRRRSGLMHHQPYISTPRPANGGASQQAMPTGLFSTPPFPGHPYVPTPPVPMPSASKAGGQFSGDRPCACPQKRQDSTGRLTQSIPTPVASSTRPHARTAVPASSNTNLGQDRHEIPNAKCLPPNAACLHFPNSLPSTFSPKQPTIDLTRSPGKYRCSPATPTKVTKSSPYQSSVKHKAEMRTKASRVVEDRPSGMESIANTRQNIREKLSACGPCEAYSSISTPQAGLVPSITQHGAKLPNSTSTPSGSSFTMHGNSSAADGSSSTMEPETLVLGESSAGTAEEVAVPLSDNDSLFGDGDDDNMYDNDPEDDNNVNFQVEATQSPSVKIEQPNGQETQSNQPQVANQNGQLQNGQLQNGQLQTGQTILDGVGLTNSIVDGYDPSQLLEADFDADQYDLDRDQEFFISENMALFPELRLKPNNTSPYDG</sequence>
<evidence type="ECO:0000256" key="1">
    <source>
        <dbReference type="SAM" id="MobiDB-lite"/>
    </source>
</evidence>
<dbReference type="Pfam" id="PF00581">
    <property type="entry name" value="Rhodanese"/>
    <property type="match status" value="1"/>
</dbReference>
<comment type="caution">
    <text evidence="3">The sequence shown here is derived from an EMBL/GenBank/DDBJ whole genome shotgun (WGS) entry which is preliminary data.</text>
</comment>
<feature type="compositionally biased region" description="Polar residues" evidence="1">
    <location>
        <begin position="378"/>
        <end position="395"/>
    </location>
</feature>
<proteinExistence type="predicted"/>
<reference evidence="3 4" key="1">
    <citation type="submission" date="2015-07" db="EMBL/GenBank/DDBJ databases">
        <title>Comparative genomics of the Sigatoka disease complex on banana suggests a link between parallel evolutionary changes in Pseudocercospora fijiensis and Pseudocercospora eumusae and increased virulence on the banana host.</title>
        <authorList>
            <person name="Chang T.-C."/>
            <person name="Salvucci A."/>
            <person name="Crous P.W."/>
            <person name="Stergiopoulos I."/>
        </authorList>
    </citation>
    <scope>NUCLEOTIDE SEQUENCE [LARGE SCALE GENOMIC DNA]</scope>
    <source>
        <strain evidence="3 4">CBS 116634</strain>
    </source>
</reference>
<feature type="compositionally biased region" description="Acidic residues" evidence="1">
    <location>
        <begin position="699"/>
        <end position="714"/>
    </location>
</feature>
<keyword evidence="4" id="KW-1185">Reference proteome</keyword>
<dbReference type="GO" id="GO:0004725">
    <property type="term" value="F:protein tyrosine phosphatase activity"/>
    <property type="evidence" value="ECO:0007669"/>
    <property type="project" value="TreeGrafter"/>
</dbReference>
<dbReference type="OrthoDB" id="102559at2759"/>
<dbReference type="EMBL" id="LFZO01000058">
    <property type="protein sequence ID" value="KXT15469.1"/>
    <property type="molecule type" value="Genomic_DNA"/>
</dbReference>
<gene>
    <name evidence="3" type="ORF">AC579_10593</name>
</gene>
<evidence type="ECO:0000313" key="3">
    <source>
        <dbReference type="EMBL" id="KXT15469.1"/>
    </source>
</evidence>
<protein>
    <recommendedName>
        <fullName evidence="2">Rhodanese domain-containing protein</fullName>
    </recommendedName>
</protein>
<dbReference type="InterPro" id="IPR001763">
    <property type="entry name" value="Rhodanese-like_dom"/>
</dbReference>
<dbReference type="GO" id="GO:0005737">
    <property type="term" value="C:cytoplasm"/>
    <property type="evidence" value="ECO:0007669"/>
    <property type="project" value="TreeGrafter"/>
</dbReference>
<evidence type="ECO:0000259" key="2">
    <source>
        <dbReference type="PROSITE" id="PS50206"/>
    </source>
</evidence>
<evidence type="ECO:0000313" key="4">
    <source>
        <dbReference type="Proteomes" id="UP000073492"/>
    </source>
</evidence>
<feature type="compositionally biased region" description="Polar residues" evidence="1">
    <location>
        <begin position="716"/>
        <end position="746"/>
    </location>
</feature>
<dbReference type="STRING" id="113226.A0A139IL70"/>
<feature type="region of interest" description="Disordered" evidence="1">
    <location>
        <begin position="455"/>
        <end position="516"/>
    </location>
</feature>
<accession>A0A139IL70</accession>
<feature type="compositionally biased region" description="Polar residues" evidence="1">
    <location>
        <begin position="478"/>
        <end position="494"/>
    </location>
</feature>
<dbReference type="PANTHER" id="PTHR10828">
    <property type="entry name" value="M-PHASE INDUCER PHOSPHATASE DUAL SPECIFICITY PHOSPHATASE CDC25"/>
    <property type="match status" value="1"/>
</dbReference>
<feature type="compositionally biased region" description="Basic and acidic residues" evidence="1">
    <location>
        <begin position="577"/>
        <end position="593"/>
    </location>
</feature>
<dbReference type="PROSITE" id="PS50206">
    <property type="entry name" value="RHODANESE_3"/>
    <property type="match status" value="1"/>
</dbReference>
<feature type="region of interest" description="Disordered" evidence="1">
    <location>
        <begin position="551"/>
        <end position="593"/>
    </location>
</feature>
<dbReference type="Proteomes" id="UP000073492">
    <property type="component" value="Unassembled WGS sequence"/>
</dbReference>
<dbReference type="SMART" id="SM00450">
    <property type="entry name" value="RHOD"/>
    <property type="match status" value="1"/>
</dbReference>
<dbReference type="SUPFAM" id="SSF52821">
    <property type="entry name" value="Rhodanese/Cell cycle control phosphatase"/>
    <property type="match status" value="1"/>
</dbReference>
<feature type="compositionally biased region" description="Polar residues" evidence="1">
    <location>
        <begin position="641"/>
        <end position="669"/>
    </location>
</feature>
<feature type="compositionally biased region" description="Polar residues" evidence="1">
    <location>
        <begin position="560"/>
        <end position="574"/>
    </location>
</feature>
<dbReference type="InterPro" id="IPR036873">
    <property type="entry name" value="Rhodanese-like_dom_sf"/>
</dbReference>
<dbReference type="GO" id="GO:0005634">
    <property type="term" value="C:nucleus"/>
    <property type="evidence" value="ECO:0007669"/>
    <property type="project" value="TreeGrafter"/>
</dbReference>